<dbReference type="AlphaFoldDB" id="A0A371QZE8"/>
<name>A0A371QZE8_9CREN</name>
<proteinExistence type="predicted"/>
<comment type="caution">
    <text evidence="2">The sequence shown here is derived from an EMBL/GenBank/DDBJ whole genome shotgun (WGS) entry which is preliminary data.</text>
</comment>
<organism evidence="2 3">
    <name type="scientific">Pyrobaculum aerophilum</name>
    <dbReference type="NCBI Taxonomy" id="13773"/>
    <lineage>
        <taxon>Archaea</taxon>
        <taxon>Thermoproteota</taxon>
        <taxon>Thermoprotei</taxon>
        <taxon>Thermoproteales</taxon>
        <taxon>Thermoproteaceae</taxon>
        <taxon>Pyrobaculum</taxon>
    </lineage>
</organism>
<evidence type="ECO:0000259" key="1">
    <source>
        <dbReference type="Pfam" id="PF22662"/>
    </source>
</evidence>
<accession>A0A371QZE8</accession>
<protein>
    <recommendedName>
        <fullName evidence="1">Csa3 N-terminal domain-containing protein</fullName>
    </recommendedName>
</protein>
<dbReference type="Gene3D" id="3.40.50.11700">
    <property type="match status" value="1"/>
</dbReference>
<evidence type="ECO:0000313" key="3">
    <source>
        <dbReference type="Proteomes" id="UP000257123"/>
    </source>
</evidence>
<dbReference type="InterPro" id="IPR054588">
    <property type="entry name" value="Csa3_N"/>
</dbReference>
<gene>
    <name evidence="2" type="ORF">CGL51_05605</name>
</gene>
<feature type="non-terminal residue" evidence="2">
    <location>
        <position position="106"/>
    </location>
</feature>
<dbReference type="Pfam" id="PF22662">
    <property type="entry name" value="Csa3_N"/>
    <property type="match status" value="1"/>
</dbReference>
<evidence type="ECO:0000313" key="2">
    <source>
        <dbReference type="EMBL" id="RFA96146.1"/>
    </source>
</evidence>
<dbReference type="EMBL" id="NMUE01000014">
    <property type="protein sequence ID" value="RFA96146.1"/>
    <property type="molecule type" value="Genomic_DNA"/>
</dbReference>
<dbReference type="RefSeq" id="WP_147299883.1">
    <property type="nucleotide sequence ID" value="NZ_NMUE01000014.1"/>
</dbReference>
<reference evidence="2 3" key="1">
    <citation type="submission" date="2017-07" db="EMBL/GenBank/DDBJ databases">
        <title>Draft genome sequence of aerobic hyperthermophilic archaea, Pyrobaculum aerophilum YKB31 and YKB32.</title>
        <authorList>
            <person name="Mochizuki T."/>
            <person name="Berliner A.J."/>
            <person name="Yoshida-Takashima Y."/>
            <person name="Takaki Y."/>
            <person name="Nunoura T."/>
            <person name="Takai K."/>
        </authorList>
    </citation>
    <scope>NUCLEOTIDE SEQUENCE [LARGE SCALE GENOMIC DNA]</scope>
    <source>
        <strain evidence="2 3">YKB31</strain>
    </source>
</reference>
<dbReference type="Proteomes" id="UP000257123">
    <property type="component" value="Unassembled WGS sequence"/>
</dbReference>
<feature type="domain" description="Csa3 N-terminal" evidence="1">
    <location>
        <begin position="3"/>
        <end position="105"/>
    </location>
</feature>
<sequence length="106" mass="11690">MRILIFSLGFAYHHVMDAANRCSPDKILLATVNPEADRVKNAVEEVRIYGRRLGVEVSVVKLNPEEFWSCVQEATGFFTQNATYFLDVGGGVRALSLCLLTAALLA</sequence>